<dbReference type="Pfam" id="PF05135">
    <property type="entry name" value="Phage_connect_1"/>
    <property type="match status" value="1"/>
</dbReference>
<comment type="caution">
    <text evidence="1">The sequence shown here is derived from an EMBL/GenBank/DDBJ whole genome shotgun (WGS) entry which is preliminary data.</text>
</comment>
<evidence type="ECO:0000313" key="1">
    <source>
        <dbReference type="EMBL" id="KDA46361.1"/>
    </source>
</evidence>
<dbReference type="InterPro" id="IPR021146">
    <property type="entry name" value="Phage_gp6-like_head-tail"/>
</dbReference>
<organism evidence="1 2">
    <name type="scientific">Ligilactobacillus animalis</name>
    <dbReference type="NCBI Taxonomy" id="1605"/>
    <lineage>
        <taxon>Bacteria</taxon>
        <taxon>Bacillati</taxon>
        <taxon>Bacillota</taxon>
        <taxon>Bacilli</taxon>
        <taxon>Lactobacillales</taxon>
        <taxon>Lactobacillaceae</taxon>
        <taxon>Ligilactobacillus</taxon>
    </lineage>
</organism>
<name>A0ABR4RS48_9LACO</name>
<dbReference type="EMBL" id="JMHU01000004">
    <property type="protein sequence ID" value="KDA46361.1"/>
    <property type="molecule type" value="Genomic_DNA"/>
</dbReference>
<keyword evidence="2" id="KW-1185">Reference proteome</keyword>
<dbReference type="CDD" id="cd08054">
    <property type="entry name" value="gp6"/>
    <property type="match status" value="1"/>
</dbReference>
<protein>
    <submittedName>
        <fullName evidence="1">Phage protein (Putative DNA packaging)</fullName>
    </submittedName>
</protein>
<dbReference type="NCBIfam" id="TIGR01560">
    <property type="entry name" value="put_DNA_pack"/>
    <property type="match status" value="1"/>
</dbReference>
<dbReference type="Proteomes" id="UP000027129">
    <property type="component" value="Unassembled WGS sequence"/>
</dbReference>
<dbReference type="InterPro" id="IPR006450">
    <property type="entry name" value="Phage_HK97_gp6-like"/>
</dbReference>
<proteinExistence type="predicted"/>
<sequence>MSVDKARLKLSLRIDGNLDDELLDAYIRAAESYIKNAVGADEKFYADNDLFDVAVVALASSYYTERTALSSTQLYPVNLTLNSIIGQLRGKFAEVTQDGETSQSI</sequence>
<evidence type="ECO:0000313" key="2">
    <source>
        <dbReference type="Proteomes" id="UP000027129"/>
    </source>
</evidence>
<gene>
    <name evidence="1" type="ORF">Lani381_0381</name>
</gene>
<accession>A0ABR4RS48</accession>
<dbReference type="RefSeq" id="WP_035447244.1">
    <property type="nucleotide sequence ID" value="NZ_CP195054.1"/>
</dbReference>
<reference evidence="1 2" key="1">
    <citation type="submission" date="2014-04" db="EMBL/GenBank/DDBJ databases">
        <title>Draft Genome Sequence of Lactobacillus animalis 381-IL-28.</title>
        <authorList>
            <person name="Sturino J.M."/>
            <person name="Rajendran M."/>
            <person name="Altermann E."/>
        </authorList>
    </citation>
    <scope>NUCLEOTIDE SEQUENCE [LARGE SCALE GENOMIC DNA]</scope>
    <source>
        <strain evidence="1 2">381-IL-28</strain>
    </source>
</reference>
<dbReference type="Gene3D" id="1.10.3230.30">
    <property type="entry name" value="Phage gp6-like head-tail connector protein"/>
    <property type="match status" value="1"/>
</dbReference>